<reference evidence="2" key="1">
    <citation type="journal article" date="2020" name="Nature">
        <title>Giant virus diversity and host interactions through global metagenomics.</title>
        <authorList>
            <person name="Schulz F."/>
            <person name="Roux S."/>
            <person name="Paez-Espino D."/>
            <person name="Jungbluth S."/>
            <person name="Walsh D.A."/>
            <person name="Denef V.J."/>
            <person name="McMahon K.D."/>
            <person name="Konstantinidis K.T."/>
            <person name="Eloe-Fadrosh E.A."/>
            <person name="Kyrpides N.C."/>
            <person name="Woyke T."/>
        </authorList>
    </citation>
    <scope>NUCLEOTIDE SEQUENCE</scope>
    <source>
        <strain evidence="2">GVMAG-M-3300013004-44</strain>
    </source>
</reference>
<keyword evidence="1" id="KW-0472">Membrane</keyword>
<accession>A0A6C0BGH0</accession>
<keyword evidence="1" id="KW-0812">Transmembrane</keyword>
<keyword evidence="1" id="KW-1133">Transmembrane helix</keyword>
<dbReference type="AlphaFoldDB" id="A0A6C0BGH0"/>
<feature type="transmembrane region" description="Helical" evidence="1">
    <location>
        <begin position="27"/>
        <end position="46"/>
    </location>
</feature>
<name>A0A6C0BGH0_9ZZZZ</name>
<proteinExistence type="predicted"/>
<protein>
    <submittedName>
        <fullName evidence="2">Uncharacterized protein</fullName>
    </submittedName>
</protein>
<organism evidence="2">
    <name type="scientific">viral metagenome</name>
    <dbReference type="NCBI Taxonomy" id="1070528"/>
    <lineage>
        <taxon>unclassified sequences</taxon>
        <taxon>metagenomes</taxon>
        <taxon>organismal metagenomes</taxon>
    </lineage>
</organism>
<dbReference type="EMBL" id="MN739156">
    <property type="protein sequence ID" value="QHS91180.1"/>
    <property type="molecule type" value="Genomic_DNA"/>
</dbReference>
<evidence type="ECO:0000313" key="2">
    <source>
        <dbReference type="EMBL" id="QHS91180.1"/>
    </source>
</evidence>
<sequence>MGIIVGMSQCMVDVSKSDFILMIGRQLLFLCMILFVLFFGSLPISFPLGGLVNMVKPTTEVATVKTSIK</sequence>
<evidence type="ECO:0000256" key="1">
    <source>
        <dbReference type="SAM" id="Phobius"/>
    </source>
</evidence>